<protein>
    <submittedName>
        <fullName evidence="1">Uncharacterized protein</fullName>
    </submittedName>
</protein>
<gene>
    <name evidence="1" type="ORF">NSCI0253_LOCUS40265</name>
</gene>
<organism evidence="1">
    <name type="scientific">Noctiluca scintillans</name>
    <name type="common">Sea sparkle</name>
    <name type="synonym">Red tide dinoflagellate</name>
    <dbReference type="NCBI Taxonomy" id="2966"/>
    <lineage>
        <taxon>Eukaryota</taxon>
        <taxon>Sar</taxon>
        <taxon>Alveolata</taxon>
        <taxon>Dinophyceae</taxon>
        <taxon>Noctilucales</taxon>
        <taxon>Noctilucaceae</taxon>
        <taxon>Noctiluca</taxon>
    </lineage>
</organism>
<dbReference type="EMBL" id="HBFQ01056773">
    <property type="protein sequence ID" value="CAD8865910.1"/>
    <property type="molecule type" value="Transcribed_RNA"/>
</dbReference>
<evidence type="ECO:0000313" key="1">
    <source>
        <dbReference type="EMBL" id="CAD8865910.1"/>
    </source>
</evidence>
<proteinExistence type="predicted"/>
<name>A0A7S1AW88_NOCSC</name>
<sequence length="509" mass="53826">MAVPPLNGVSVGYPAEGYEGFARGYLEGYPEGYAAADAHADYEYGTCVTAVHEDDAGLVSFSAIGSAECAPDLQRSALLAGSAAVALMHVQQAGVELDEMALAALSSLPPDDAAEMLDYVADNHPHLRNASKYISSTISRGFVPRRATVSGAPLSTASNGAIVLGSPGVAVVPGRVPLPPAAVPRSKFEIGPVRLTNPPKIELGARVRADGVVVPASEDMDKLMFRAQEAGLMFSDEALSALASLPNEHASELLCFVLEKHTELRDPSNYIASTVARGFKSRRASSVTSAFVVEQITDDALAACFQRLSEVGVELDDMARQALSSLPSEHAMEMLEYVVENHQSLRAPSNYISSTVARGFVSRRTGASVLSVAPTSFTPSIVLDGKGSGKAAGKAGIPGSLLPSDATPLEKRVLHLNSTALKEPIDFVTYLALRSVPHWQSTELLDSLESKSAIIASPCNYVQAAVTKIQRSGRQFGVPPEVIIRRPTAIAPLALTSVEAQLWKKPRLS</sequence>
<reference evidence="1" key="1">
    <citation type="submission" date="2021-01" db="EMBL/GenBank/DDBJ databases">
        <authorList>
            <person name="Corre E."/>
            <person name="Pelletier E."/>
            <person name="Niang G."/>
            <person name="Scheremetjew M."/>
            <person name="Finn R."/>
            <person name="Kale V."/>
            <person name="Holt S."/>
            <person name="Cochrane G."/>
            <person name="Meng A."/>
            <person name="Brown T."/>
            <person name="Cohen L."/>
        </authorList>
    </citation>
    <scope>NUCLEOTIDE SEQUENCE</scope>
</reference>
<dbReference type="AlphaFoldDB" id="A0A7S1AW88"/>
<accession>A0A7S1AW88</accession>